<keyword evidence="6" id="KW-1133">Transmembrane helix</keyword>
<comment type="subcellular location">
    <subcellularLocation>
        <location evidence="1 5">Nucleus</location>
    </subcellularLocation>
</comment>
<sequence>MVTDADLGIVEAAHAADSEYILRQYSTRGYQTLSLIAPIAYTGYALARRRPWSIQQTLRATWMGGLGGAVAGAGTGWAWATASSPERVHRVRVKMVYDRSLLRLNDHATIGMLLGAMLTPAIFLKRARVLDLLLGGAGFGTSAGMMVHWWRSITESDPQVPSSPVPVPISSHSPTKYRALCRASLMDRFSLAFFAKLFTSKGSDNCLNLHDVKCRLKSYSDITYHHLSELVPVHVSRLASSLRFGALARESGQTWGVAGLDHHVRIAFGTLLGEDKCGSVQLLWALSYNLGTSCPRDSQQNLEWAMAGKETARLCEKIVHSHFGPIAGKVAGTLLNRGRLQLPTLIRFTGLKPSLVRAAVIALIQHNLVWHAEDAIEGEVVEIDWEECIARQRFGKILAITKEKFGVPGQAIISIILDHGKLRLPDILRLLNKSDNQKESEAYIKVALELLTSSHLRVSTPASHISPRDKLIRYEAEERKKHVGIVAPKDSRQFRITAEVRIRREREEAEAPSVGLIKRKAKNKENKEGGSGRSKKVIAVKWASPIFGVRDAKQMIQLIVAAAREKYNDEAAAVLKGILQVCEPKMTQLDEIRSGEHIYRDVLRLYLKGSGVGTSVIREFISILACADNPTTWGVASAFLSISGSGGGGGGKVAVEFEAISRRLKRGVVEGAVRDRWGDHIAKIAMLAPNDVRVLVNTLNTANIVALQEVPKSADRQPARTIYLWYVDSARANATILASLHGTLANIVERLDVEKERVQSILDKRDRSDIAGDESRLNRGEREDLKEWEMKRDKLLVLTHRVEEAAFVLGVLPSVFDPETK</sequence>
<dbReference type="GO" id="GO:0005666">
    <property type="term" value="C:RNA polymerase III complex"/>
    <property type="evidence" value="ECO:0007669"/>
    <property type="project" value="UniProtKB-UniRule"/>
</dbReference>
<protein>
    <recommendedName>
        <fullName evidence="5">DNA-directed RNA polymerase III subunit RPC3</fullName>
        <shortName evidence="5">RNA polymerase III subunit C3</shortName>
    </recommendedName>
</protein>
<comment type="function">
    <text evidence="5">DNA-dependent RNA polymerase catalyzes the transcription of DNA into RNA using the four ribonucleoside triphosphates as substrates. Specific core component of RNA polymerase III which synthesizes small RNAs, such as 5S rRNA and tRNAs.</text>
</comment>
<dbReference type="InterPro" id="IPR036388">
    <property type="entry name" value="WH-like_DNA-bd_sf"/>
</dbReference>
<feature type="domain" description="DNA-directed RNA polymerase III subunit RPC3 winged-helix" evidence="8">
    <location>
        <begin position="679"/>
        <end position="727"/>
    </location>
</feature>
<evidence type="ECO:0000256" key="5">
    <source>
        <dbReference type="RuleBase" id="RU367076"/>
    </source>
</evidence>
<keyword evidence="6" id="KW-0472">Membrane</keyword>
<dbReference type="Pfam" id="PF22536">
    <property type="entry name" value="WHD_POLR3C"/>
    <property type="match status" value="1"/>
</dbReference>
<dbReference type="HOGENOM" id="CLU_344573_0_0_1"/>
<keyword evidence="4 5" id="KW-0539">Nucleus</keyword>
<dbReference type="Proteomes" id="UP000011668">
    <property type="component" value="Unassembled WGS sequence"/>
</dbReference>
<dbReference type="STRING" id="983506.L8X1K5"/>
<keyword evidence="3 5" id="KW-0804">Transcription</keyword>
<gene>
    <name evidence="9" type="ORF">AG1IA_01783</name>
</gene>
<comment type="caution">
    <text evidence="9">The sequence shown here is derived from an EMBL/GenBank/DDBJ whole genome shotgun (WGS) entry which is preliminary data.</text>
</comment>
<dbReference type="Pfam" id="PF08221">
    <property type="entry name" value="HTH_9"/>
    <property type="match status" value="1"/>
</dbReference>
<dbReference type="Gene3D" id="1.10.10.10">
    <property type="entry name" value="Winged helix-like DNA-binding domain superfamily/Winged helix DNA-binding domain"/>
    <property type="match status" value="3"/>
</dbReference>
<organism evidence="9 10">
    <name type="scientific">Thanatephorus cucumeris (strain AG1-IA)</name>
    <name type="common">Rice sheath blight fungus</name>
    <name type="synonym">Rhizoctonia solani</name>
    <dbReference type="NCBI Taxonomy" id="983506"/>
    <lineage>
        <taxon>Eukaryota</taxon>
        <taxon>Fungi</taxon>
        <taxon>Dikarya</taxon>
        <taxon>Basidiomycota</taxon>
        <taxon>Agaricomycotina</taxon>
        <taxon>Agaricomycetes</taxon>
        <taxon>Cantharellales</taxon>
        <taxon>Ceratobasidiaceae</taxon>
        <taxon>Rhizoctonia</taxon>
        <taxon>Rhizoctonia solani AG-1</taxon>
    </lineage>
</organism>
<dbReference type="EMBL" id="AFRT01000385">
    <property type="protein sequence ID" value="ELU44196.1"/>
    <property type="molecule type" value="Genomic_DNA"/>
</dbReference>
<evidence type="ECO:0000256" key="2">
    <source>
        <dbReference type="ARBA" id="ARBA00022478"/>
    </source>
</evidence>
<dbReference type="GO" id="GO:0003697">
    <property type="term" value="F:single-stranded DNA binding"/>
    <property type="evidence" value="ECO:0007669"/>
    <property type="project" value="UniProtKB-UniRule"/>
</dbReference>
<accession>L8X1K5</accession>
<evidence type="ECO:0000256" key="3">
    <source>
        <dbReference type="ARBA" id="ARBA00023163"/>
    </source>
</evidence>
<comment type="similarity">
    <text evidence="5">Belongs to the RNA polymerase beta chain family.</text>
</comment>
<feature type="domain" description="RNA polymerase III subunit RPC82-related helix-turn-helix" evidence="7">
    <location>
        <begin position="314"/>
        <end position="370"/>
    </location>
</feature>
<comment type="subunit">
    <text evidence="5">Component of the RNA polymerase III (Pol III) complex consisting of 17 subunits.</text>
</comment>
<dbReference type="OrthoDB" id="272392at2759"/>
<name>L8X1K5_THACA</name>
<keyword evidence="10" id="KW-1185">Reference proteome</keyword>
<keyword evidence="6" id="KW-0812">Transmembrane</keyword>
<evidence type="ECO:0000313" key="10">
    <source>
        <dbReference type="Proteomes" id="UP000011668"/>
    </source>
</evidence>
<dbReference type="InterPro" id="IPR039748">
    <property type="entry name" value="RPC3"/>
</dbReference>
<reference evidence="9 10" key="1">
    <citation type="journal article" date="2013" name="Nat. Commun.">
        <title>The evolution and pathogenic mechanisms of the rice sheath blight pathogen.</title>
        <authorList>
            <person name="Zheng A."/>
            <person name="Lin R."/>
            <person name="Xu L."/>
            <person name="Qin P."/>
            <person name="Tang C."/>
            <person name="Ai P."/>
            <person name="Zhang D."/>
            <person name="Liu Y."/>
            <person name="Sun Z."/>
            <person name="Feng H."/>
            <person name="Wang Y."/>
            <person name="Chen Y."/>
            <person name="Liang X."/>
            <person name="Fu R."/>
            <person name="Li Q."/>
            <person name="Zhang J."/>
            <person name="Yu X."/>
            <person name="Xie Z."/>
            <person name="Ding L."/>
            <person name="Guan P."/>
            <person name="Tang J."/>
            <person name="Liang Y."/>
            <person name="Wang S."/>
            <person name="Deng Q."/>
            <person name="Li S."/>
            <person name="Zhu J."/>
            <person name="Wang L."/>
            <person name="Liu H."/>
            <person name="Li P."/>
        </authorList>
    </citation>
    <scope>NUCLEOTIDE SEQUENCE [LARGE SCALE GENOMIC DNA]</scope>
    <source>
        <strain evidence="10">AG-1 IA</strain>
    </source>
</reference>
<evidence type="ECO:0000256" key="1">
    <source>
        <dbReference type="ARBA" id="ARBA00004123"/>
    </source>
</evidence>
<evidence type="ECO:0000259" key="8">
    <source>
        <dbReference type="Pfam" id="PF22536"/>
    </source>
</evidence>
<proteinExistence type="inferred from homology"/>
<evidence type="ECO:0000259" key="7">
    <source>
        <dbReference type="Pfam" id="PF08221"/>
    </source>
</evidence>
<evidence type="ECO:0000313" key="9">
    <source>
        <dbReference type="EMBL" id="ELU44196.1"/>
    </source>
</evidence>
<dbReference type="PANTHER" id="PTHR12949:SF0">
    <property type="entry name" value="DNA-DIRECTED RNA POLYMERASE III SUBUNIT RPC3"/>
    <property type="match status" value="1"/>
</dbReference>
<evidence type="ECO:0000256" key="4">
    <source>
        <dbReference type="ARBA" id="ARBA00023242"/>
    </source>
</evidence>
<dbReference type="OMA" id="WEECIAR"/>
<dbReference type="InterPro" id="IPR055207">
    <property type="entry name" value="POLR3C_WHD"/>
</dbReference>
<feature type="transmembrane region" description="Helical" evidence="6">
    <location>
        <begin position="107"/>
        <end position="124"/>
    </location>
</feature>
<evidence type="ECO:0000256" key="6">
    <source>
        <dbReference type="SAM" id="Phobius"/>
    </source>
</evidence>
<dbReference type="PANTHER" id="PTHR12949">
    <property type="entry name" value="RNA POLYMERASE III DNA DIRECTED -RELATED"/>
    <property type="match status" value="1"/>
</dbReference>
<feature type="transmembrane region" description="Helical" evidence="6">
    <location>
        <begin position="59"/>
        <end position="80"/>
    </location>
</feature>
<keyword evidence="2 5" id="KW-0240">DNA-directed RNA polymerase</keyword>
<dbReference type="AlphaFoldDB" id="L8X1K5"/>
<dbReference type="InterPro" id="IPR013197">
    <property type="entry name" value="RNA_pol_III_RPC82-rel_HTH"/>
</dbReference>